<name>A0A669PM30_PHACC</name>
<reference evidence="5" key="2">
    <citation type="submission" date="2025-09" db="UniProtKB">
        <authorList>
            <consortium name="Ensembl"/>
        </authorList>
    </citation>
    <scope>IDENTIFICATION</scope>
</reference>
<dbReference type="GO" id="GO:0016301">
    <property type="term" value="F:kinase activity"/>
    <property type="evidence" value="ECO:0007669"/>
    <property type="project" value="UniProtKB-KW"/>
</dbReference>
<accession>A0A669PM30</accession>
<evidence type="ECO:0000256" key="3">
    <source>
        <dbReference type="SAM" id="MobiDB-lite"/>
    </source>
</evidence>
<feature type="compositionally biased region" description="Gly residues" evidence="3">
    <location>
        <begin position="532"/>
        <end position="541"/>
    </location>
</feature>
<dbReference type="SUPFAM" id="SSF53613">
    <property type="entry name" value="Ribokinase-like"/>
    <property type="match status" value="1"/>
</dbReference>
<feature type="compositionally biased region" description="Low complexity" evidence="3">
    <location>
        <begin position="371"/>
        <end position="395"/>
    </location>
</feature>
<feature type="compositionally biased region" description="Low complexity" evidence="3">
    <location>
        <begin position="263"/>
        <end position="282"/>
    </location>
</feature>
<feature type="compositionally biased region" description="Low complexity" evidence="3">
    <location>
        <begin position="295"/>
        <end position="339"/>
    </location>
</feature>
<feature type="compositionally biased region" description="Low complexity" evidence="3">
    <location>
        <begin position="219"/>
        <end position="239"/>
    </location>
</feature>
<dbReference type="InterPro" id="IPR011611">
    <property type="entry name" value="PfkB_dom"/>
</dbReference>
<keyword evidence="6" id="KW-1185">Reference proteome</keyword>
<proteinExistence type="predicted"/>
<feature type="compositionally biased region" description="Pro residues" evidence="3">
    <location>
        <begin position="124"/>
        <end position="134"/>
    </location>
</feature>
<dbReference type="AlphaFoldDB" id="A0A669PM30"/>
<keyword evidence="1" id="KW-0808">Transferase</keyword>
<evidence type="ECO:0000313" key="5">
    <source>
        <dbReference type="Ensembl" id="ENSPCLP00000009214.1"/>
    </source>
</evidence>
<dbReference type="Ensembl" id="ENSPCLT00000012449.1">
    <property type="protein sequence ID" value="ENSPCLP00000009214.1"/>
    <property type="gene ID" value="ENSPCLG00000007626.1"/>
</dbReference>
<dbReference type="PROSITE" id="PS00584">
    <property type="entry name" value="PFKB_KINASES_2"/>
    <property type="match status" value="1"/>
</dbReference>
<keyword evidence="2" id="KW-0418">Kinase</keyword>
<dbReference type="InterPro" id="IPR002173">
    <property type="entry name" value="Carboh/pur_kinase_PfkB_CS"/>
</dbReference>
<dbReference type="InterPro" id="IPR029056">
    <property type="entry name" value="Ribokinase-like"/>
</dbReference>
<dbReference type="Gene3D" id="3.40.1190.20">
    <property type="match status" value="1"/>
</dbReference>
<evidence type="ECO:0000256" key="1">
    <source>
        <dbReference type="ARBA" id="ARBA00022679"/>
    </source>
</evidence>
<dbReference type="OMA" id="TPPIGWP"/>
<feature type="domain" description="Carbohydrate kinase PfkB" evidence="4">
    <location>
        <begin position="7"/>
        <end position="63"/>
    </location>
</feature>
<feature type="compositionally biased region" description="Pro residues" evidence="3">
    <location>
        <begin position="483"/>
        <end position="494"/>
    </location>
</feature>
<dbReference type="Pfam" id="PF00294">
    <property type="entry name" value="PfkB"/>
    <property type="match status" value="1"/>
</dbReference>
<feature type="compositionally biased region" description="Low complexity" evidence="3">
    <location>
        <begin position="91"/>
        <end position="109"/>
    </location>
</feature>
<feature type="region of interest" description="Disordered" evidence="3">
    <location>
        <begin position="59"/>
        <end position="134"/>
    </location>
</feature>
<organism evidence="5 6">
    <name type="scientific">Phasianus colchicus</name>
    <name type="common">Common pheasant</name>
    <dbReference type="NCBI Taxonomy" id="9054"/>
    <lineage>
        <taxon>Eukaryota</taxon>
        <taxon>Metazoa</taxon>
        <taxon>Chordata</taxon>
        <taxon>Craniata</taxon>
        <taxon>Vertebrata</taxon>
        <taxon>Euteleostomi</taxon>
        <taxon>Archelosauria</taxon>
        <taxon>Archosauria</taxon>
        <taxon>Dinosauria</taxon>
        <taxon>Saurischia</taxon>
        <taxon>Theropoda</taxon>
        <taxon>Coelurosauria</taxon>
        <taxon>Aves</taxon>
        <taxon>Neognathae</taxon>
        <taxon>Galloanserae</taxon>
        <taxon>Galliformes</taxon>
        <taxon>Phasianidae</taxon>
        <taxon>Phasianinae</taxon>
        <taxon>Phasianus</taxon>
    </lineage>
</organism>
<feature type="compositionally biased region" description="Pro residues" evidence="3">
    <location>
        <begin position="429"/>
        <end position="440"/>
    </location>
</feature>
<feature type="compositionally biased region" description="Basic and acidic residues" evidence="3">
    <location>
        <begin position="404"/>
        <end position="419"/>
    </location>
</feature>
<sequence length="600" mass="59755">MICAWAEEGADALEPDGTLVHVDAFPPERLVDTLGAGDTFNAAVIFALSGGGRSLGGSARLGLAPPRGASRLPRVRHSPPQGRACGTLSPSAAASRGRSAGSTATTASSEPRGAPRLAPNKARGPPPPPPAGAPACPPALFTLWTAEAVFLGTALQREPACLESPVFPHRARCGGGSAWGGPQPPQPSQPWGGEPPAAPSRAYISPGSPQAGDAGVSGGSTRSSLSSMAVSDSTVSSSSKGAPTSGILCPSAWTPPSPRRTCPSGGLLAPASPPGLSSPTAGIPSCSPVCPSTLPSRAAPSPRGGPRAGAGSSNSGGSSSPSPLRSRCSRARSTSAATCGDGNGWGRSESGAQHRDPAGCEPPHAPPRSWAALRPPGSAPPRAAAAAPVRPAAHSGRGRASRRGRAELQARGEGHRADSHSPPQNGRPLLPPPTAQPYPAPLSSHPRPAAAVPNSAQRYAATWGQQGLGGGHALSRPTARPGSPAPQPPNPASPLPCNHSRGSRTPRPSSHPLLRASSYPPAPGSGTHCRAGGSGLSGSGPGSVPTAAGGSGLDGEYRKGDYCGASYHRLARSPRAAPAPRPRPSASGAQPRNWVTPAPT</sequence>
<dbReference type="GO" id="GO:0006753">
    <property type="term" value="P:nucleoside phosphate metabolic process"/>
    <property type="evidence" value="ECO:0007669"/>
    <property type="project" value="UniProtKB-ARBA"/>
</dbReference>
<protein>
    <recommendedName>
        <fullName evidence="4">Carbohydrate kinase PfkB domain-containing protein</fullName>
    </recommendedName>
</protein>
<evidence type="ECO:0000313" key="6">
    <source>
        <dbReference type="Proteomes" id="UP000472261"/>
    </source>
</evidence>
<evidence type="ECO:0000256" key="2">
    <source>
        <dbReference type="ARBA" id="ARBA00022777"/>
    </source>
</evidence>
<evidence type="ECO:0000259" key="4">
    <source>
        <dbReference type="Pfam" id="PF00294"/>
    </source>
</evidence>
<dbReference type="Proteomes" id="UP000472261">
    <property type="component" value="Unplaced"/>
</dbReference>
<reference evidence="5" key="1">
    <citation type="submission" date="2025-08" db="UniProtKB">
        <authorList>
            <consortium name="Ensembl"/>
        </authorList>
    </citation>
    <scope>IDENTIFICATION</scope>
</reference>
<feature type="region of interest" description="Disordered" evidence="3">
    <location>
        <begin position="174"/>
        <end position="600"/>
    </location>
</feature>